<dbReference type="PRINTS" id="PR00081">
    <property type="entry name" value="GDHRDH"/>
</dbReference>
<comment type="caution">
    <text evidence="3">The sequence shown here is derived from an EMBL/GenBank/DDBJ whole genome shotgun (WGS) entry which is preliminary data.</text>
</comment>
<reference evidence="4" key="1">
    <citation type="journal article" date="2019" name="Int. J. Syst. Evol. Microbiol.">
        <title>The Global Catalogue of Microorganisms (GCM) 10K type strain sequencing project: providing services to taxonomists for standard genome sequencing and annotation.</title>
        <authorList>
            <consortium name="The Broad Institute Genomics Platform"/>
            <consortium name="The Broad Institute Genome Sequencing Center for Infectious Disease"/>
            <person name="Wu L."/>
            <person name="Ma J."/>
        </authorList>
    </citation>
    <scope>NUCLEOTIDE SEQUENCE [LARGE SCALE GENOMIC DNA]</scope>
    <source>
        <strain evidence="4">JCM 19134</strain>
    </source>
</reference>
<name>A0AAV3TYZ9_9ALTE</name>
<dbReference type="EMBL" id="BAABLX010000007">
    <property type="protein sequence ID" value="GAA4933972.1"/>
    <property type="molecule type" value="Genomic_DNA"/>
</dbReference>
<dbReference type="GO" id="GO:0016020">
    <property type="term" value="C:membrane"/>
    <property type="evidence" value="ECO:0007669"/>
    <property type="project" value="TreeGrafter"/>
</dbReference>
<dbReference type="AlphaFoldDB" id="A0AAV3TYZ9"/>
<dbReference type="Proteomes" id="UP001409585">
    <property type="component" value="Unassembled WGS sequence"/>
</dbReference>
<dbReference type="Gene3D" id="3.40.50.720">
    <property type="entry name" value="NAD(P)-binding Rossmann-like Domain"/>
    <property type="match status" value="1"/>
</dbReference>
<dbReference type="Pfam" id="PF00106">
    <property type="entry name" value="adh_short"/>
    <property type="match status" value="1"/>
</dbReference>
<dbReference type="PROSITE" id="PS00061">
    <property type="entry name" value="ADH_SHORT"/>
    <property type="match status" value="1"/>
</dbReference>
<organism evidence="3 4">
    <name type="scientific">Halioxenophilus aromaticivorans</name>
    <dbReference type="NCBI Taxonomy" id="1306992"/>
    <lineage>
        <taxon>Bacteria</taxon>
        <taxon>Pseudomonadati</taxon>
        <taxon>Pseudomonadota</taxon>
        <taxon>Gammaproteobacteria</taxon>
        <taxon>Alteromonadales</taxon>
        <taxon>Alteromonadaceae</taxon>
        <taxon>Halioxenophilus</taxon>
    </lineage>
</organism>
<evidence type="ECO:0000313" key="4">
    <source>
        <dbReference type="Proteomes" id="UP001409585"/>
    </source>
</evidence>
<protein>
    <submittedName>
        <fullName evidence="3">SDR family oxidoreductase</fullName>
    </submittedName>
</protein>
<evidence type="ECO:0000313" key="3">
    <source>
        <dbReference type="EMBL" id="GAA4933972.1"/>
    </source>
</evidence>
<comment type="similarity">
    <text evidence="1">Belongs to the short-chain dehydrogenases/reductases (SDR) family.</text>
</comment>
<dbReference type="PANTHER" id="PTHR44196:SF1">
    <property type="entry name" value="DEHYDROGENASE_REDUCTASE SDR FAMILY MEMBER 7B"/>
    <property type="match status" value="1"/>
</dbReference>
<dbReference type="GO" id="GO:0016491">
    <property type="term" value="F:oxidoreductase activity"/>
    <property type="evidence" value="ECO:0007669"/>
    <property type="project" value="UniProtKB-KW"/>
</dbReference>
<evidence type="ECO:0000256" key="2">
    <source>
        <dbReference type="ARBA" id="ARBA00023002"/>
    </source>
</evidence>
<dbReference type="InterPro" id="IPR036291">
    <property type="entry name" value="NAD(P)-bd_dom_sf"/>
</dbReference>
<keyword evidence="4" id="KW-1185">Reference proteome</keyword>
<dbReference type="InterPro" id="IPR002347">
    <property type="entry name" value="SDR_fam"/>
</dbReference>
<keyword evidence="2" id="KW-0560">Oxidoreductase</keyword>
<dbReference type="InterPro" id="IPR020904">
    <property type="entry name" value="Sc_DH/Rdtase_CS"/>
</dbReference>
<evidence type="ECO:0000256" key="1">
    <source>
        <dbReference type="ARBA" id="ARBA00006484"/>
    </source>
</evidence>
<gene>
    <name evidence="3" type="ORF">GCM10025791_08410</name>
</gene>
<proteinExistence type="inferred from homology"/>
<dbReference type="SUPFAM" id="SSF51735">
    <property type="entry name" value="NAD(P)-binding Rossmann-fold domains"/>
    <property type="match status" value="1"/>
</dbReference>
<dbReference type="PANTHER" id="PTHR44196">
    <property type="entry name" value="DEHYDROGENASE/REDUCTASE SDR FAMILY MEMBER 7B"/>
    <property type="match status" value="1"/>
</dbReference>
<accession>A0AAV3TYZ9</accession>
<sequence length="254" mass="28096">MVGKKNVWLTGASSGIGKALAGELVSQGHFVIASGRNQNALDELKAKYPNHVETLAFDATSDADWESLPGRLAQVVDQLEMVVMAAGVCDYIDAPDADVEVYRKVFEVNFFAGVRTVNCALPFLERSDLTRQVAGVGSLSAQAAFTRAQAYGASKSALEYWLECQRLDLSAREISVTVISPGFVDTPMTEQNDFSMPGKISAEQAAQIIAQGLEDKKMYIRFPKRLYWPLRLARWVPGLWFGWLADKIQRRDDL</sequence>